<feature type="transmembrane region" description="Helical" evidence="1">
    <location>
        <begin position="158"/>
        <end position="179"/>
    </location>
</feature>
<evidence type="ECO:0000256" key="1">
    <source>
        <dbReference type="SAM" id="Phobius"/>
    </source>
</evidence>
<keyword evidence="1" id="KW-0812">Transmembrane</keyword>
<dbReference type="InterPro" id="IPR056119">
    <property type="entry name" value="DUF7702"/>
</dbReference>
<dbReference type="PANTHER" id="PTHR42109:SF2">
    <property type="entry name" value="INTEGRAL MEMBRANE PROTEIN"/>
    <property type="match status" value="1"/>
</dbReference>
<evidence type="ECO:0000313" key="3">
    <source>
        <dbReference type="EMBL" id="ODM21641.1"/>
    </source>
</evidence>
<accession>A0A1E3BLG1</accession>
<feature type="transmembrane region" description="Helical" evidence="1">
    <location>
        <begin position="128"/>
        <end position="146"/>
    </location>
</feature>
<name>A0A1E3BLG1_ASPCR</name>
<keyword evidence="1" id="KW-0472">Membrane</keyword>
<dbReference type="EMBL" id="JXNT01000002">
    <property type="protein sequence ID" value="ODM21641.1"/>
    <property type="molecule type" value="Genomic_DNA"/>
</dbReference>
<evidence type="ECO:0000259" key="2">
    <source>
        <dbReference type="Pfam" id="PF24800"/>
    </source>
</evidence>
<organism evidence="3 4">
    <name type="scientific">Aspergillus cristatus</name>
    <name type="common">Chinese Fuzhuan brick tea-fermentation fungus</name>
    <name type="synonym">Eurotium cristatum</name>
    <dbReference type="NCBI Taxonomy" id="573508"/>
    <lineage>
        <taxon>Eukaryota</taxon>
        <taxon>Fungi</taxon>
        <taxon>Dikarya</taxon>
        <taxon>Ascomycota</taxon>
        <taxon>Pezizomycotina</taxon>
        <taxon>Eurotiomycetes</taxon>
        <taxon>Eurotiomycetidae</taxon>
        <taxon>Eurotiales</taxon>
        <taxon>Aspergillaceae</taxon>
        <taxon>Aspergillus</taxon>
        <taxon>Aspergillus subgen. Aspergillus</taxon>
    </lineage>
</organism>
<dbReference type="Proteomes" id="UP000094569">
    <property type="component" value="Unassembled WGS sequence"/>
</dbReference>
<protein>
    <recommendedName>
        <fullName evidence="2">DUF7702 domain-containing protein</fullName>
    </recommendedName>
</protein>
<feature type="domain" description="DUF7702" evidence="2">
    <location>
        <begin position="9"/>
        <end position="247"/>
    </location>
</feature>
<dbReference type="PANTHER" id="PTHR42109">
    <property type="entry name" value="UNPLACED GENOMIC SCAFFOLD UM_SCAF_CONTIG_1.265, WHOLE GENOME SHOTGUN SEQUENCE"/>
    <property type="match status" value="1"/>
</dbReference>
<proteinExistence type="predicted"/>
<keyword evidence="4" id="KW-1185">Reference proteome</keyword>
<comment type="caution">
    <text evidence="3">The sequence shown here is derived from an EMBL/GenBank/DDBJ whole genome shotgun (WGS) entry which is preliminary data.</text>
</comment>
<feature type="transmembrane region" description="Helical" evidence="1">
    <location>
        <begin position="191"/>
        <end position="212"/>
    </location>
</feature>
<keyword evidence="1" id="KW-1133">Transmembrane helix</keyword>
<dbReference type="Pfam" id="PF24800">
    <property type="entry name" value="DUF7702"/>
    <property type="match status" value="1"/>
</dbReference>
<sequence>MATSFSAERQDVAIVEIALFSIIQVVQFITRFVQEWRFWHHKKNRSIGRCLFYSWFGLIGLLAQLRIAGSAMALANPQPSKSALIAEYVLQSIGLSPLLFEVSLVLLLSGQAGEIGPRKSTHPKTVRFALHFFRFPIFISLVAVIVGRCINIRAGDIAGSFVFVISFISFCGYIAILAVKSRAYLTVAGYQGVLLTLAALPFLAVRVIYFLLGEYGPPGFKQVIGDSCVAVGMVLLMEAIVVLILFTARLVMEPIWYFGGGYERVPSEWN</sequence>
<feature type="transmembrane region" description="Helical" evidence="1">
    <location>
        <begin position="88"/>
        <end position="108"/>
    </location>
</feature>
<feature type="transmembrane region" description="Helical" evidence="1">
    <location>
        <begin position="50"/>
        <end position="68"/>
    </location>
</feature>
<feature type="transmembrane region" description="Helical" evidence="1">
    <location>
        <begin position="224"/>
        <end position="246"/>
    </location>
</feature>
<dbReference type="VEuPathDB" id="FungiDB:SI65_02485"/>
<evidence type="ECO:0000313" key="4">
    <source>
        <dbReference type="Proteomes" id="UP000094569"/>
    </source>
</evidence>
<gene>
    <name evidence="3" type="ORF">SI65_02485</name>
</gene>
<reference evidence="3 4" key="1">
    <citation type="journal article" date="2016" name="BMC Genomics">
        <title>Comparative genomic and transcriptomic analyses of the Fuzhuan brick tea-fermentation fungus Aspergillus cristatus.</title>
        <authorList>
            <person name="Ge Y."/>
            <person name="Wang Y."/>
            <person name="Liu Y."/>
            <person name="Tan Y."/>
            <person name="Ren X."/>
            <person name="Zhang X."/>
            <person name="Hyde K.D."/>
            <person name="Liu Y."/>
            <person name="Liu Z."/>
        </authorList>
    </citation>
    <scope>NUCLEOTIDE SEQUENCE [LARGE SCALE GENOMIC DNA]</scope>
    <source>
        <strain evidence="3 4">GZAAS20.1005</strain>
    </source>
</reference>
<dbReference type="OrthoDB" id="2560628at2759"/>
<dbReference type="AlphaFoldDB" id="A0A1E3BLG1"/>